<name>A0A2T5J619_9SPHI</name>
<accession>A0A2T5J619</accession>
<sequence length="275" mass="28713">MYAQGENIALILTAIRKCVAHVSDKIIGVGIGFPGIVDKNVIIGGADNLPGFVNVDLGDIISSATHLDVVIDNDVNMMGAGEQLYGAGVGCSDVLFLTVGTGIGGSLIIKGEAYSGYKNRGGEIGHIPIVHNGKKCACGGIGCLEAYAAVPALVTRYKELMGGAATEEITGELIARQYRKQQPQAIAAFNEHFDYLSSGIAGLINVFSPQKVVIGGGISEADFYVPEIAARVPAKAIPISVQHTLIVKAELGNQAGLMGCAAKVFQTFSRIFYEA</sequence>
<dbReference type="Gene3D" id="3.30.420.40">
    <property type="match status" value="2"/>
</dbReference>
<reference evidence="2 3" key="1">
    <citation type="submission" date="2018-04" db="EMBL/GenBank/DDBJ databases">
        <title>Genomic Encyclopedia of Archaeal and Bacterial Type Strains, Phase II (KMG-II): from individual species to whole genera.</title>
        <authorList>
            <person name="Goeker M."/>
        </authorList>
    </citation>
    <scope>NUCLEOTIDE SEQUENCE [LARGE SCALE GENOMIC DNA]</scope>
    <source>
        <strain evidence="2 3">DSM 26809</strain>
    </source>
</reference>
<protein>
    <submittedName>
        <fullName evidence="2">Glucokinase</fullName>
    </submittedName>
</protein>
<dbReference type="PANTHER" id="PTHR18964">
    <property type="entry name" value="ROK (REPRESSOR, ORF, KINASE) FAMILY"/>
    <property type="match status" value="1"/>
</dbReference>
<dbReference type="Pfam" id="PF00480">
    <property type="entry name" value="ROK"/>
    <property type="match status" value="1"/>
</dbReference>
<keyword evidence="3" id="KW-1185">Reference proteome</keyword>
<dbReference type="InterPro" id="IPR043129">
    <property type="entry name" value="ATPase_NBD"/>
</dbReference>
<keyword evidence="2" id="KW-0808">Transferase</keyword>
<dbReference type="SUPFAM" id="SSF53067">
    <property type="entry name" value="Actin-like ATPase domain"/>
    <property type="match status" value="1"/>
</dbReference>
<proteinExistence type="inferred from homology"/>
<evidence type="ECO:0000256" key="1">
    <source>
        <dbReference type="ARBA" id="ARBA00006479"/>
    </source>
</evidence>
<evidence type="ECO:0000313" key="3">
    <source>
        <dbReference type="Proteomes" id="UP000244168"/>
    </source>
</evidence>
<dbReference type="PANTHER" id="PTHR18964:SF149">
    <property type="entry name" value="BIFUNCTIONAL UDP-N-ACETYLGLUCOSAMINE 2-EPIMERASE_N-ACETYLMANNOSAMINE KINASE"/>
    <property type="match status" value="1"/>
</dbReference>
<dbReference type="GO" id="GO:0016301">
    <property type="term" value="F:kinase activity"/>
    <property type="evidence" value="ECO:0007669"/>
    <property type="project" value="UniProtKB-KW"/>
</dbReference>
<gene>
    <name evidence="2" type="ORF">C8P68_10739</name>
</gene>
<organism evidence="2 3">
    <name type="scientific">Mucilaginibacter yixingensis</name>
    <dbReference type="NCBI Taxonomy" id="1295612"/>
    <lineage>
        <taxon>Bacteria</taxon>
        <taxon>Pseudomonadati</taxon>
        <taxon>Bacteroidota</taxon>
        <taxon>Sphingobacteriia</taxon>
        <taxon>Sphingobacteriales</taxon>
        <taxon>Sphingobacteriaceae</taxon>
        <taxon>Mucilaginibacter</taxon>
    </lineage>
</organism>
<dbReference type="Proteomes" id="UP000244168">
    <property type="component" value="Unassembled WGS sequence"/>
</dbReference>
<dbReference type="AlphaFoldDB" id="A0A2T5J619"/>
<comment type="caution">
    <text evidence="2">The sequence shown here is derived from an EMBL/GenBank/DDBJ whole genome shotgun (WGS) entry which is preliminary data.</text>
</comment>
<comment type="similarity">
    <text evidence="1">Belongs to the ROK (NagC/XylR) family.</text>
</comment>
<keyword evidence="2" id="KW-0418">Kinase</keyword>
<dbReference type="EMBL" id="QAOQ01000007">
    <property type="protein sequence ID" value="PTQ93982.1"/>
    <property type="molecule type" value="Genomic_DNA"/>
</dbReference>
<dbReference type="InterPro" id="IPR000600">
    <property type="entry name" value="ROK"/>
</dbReference>
<evidence type="ECO:0000313" key="2">
    <source>
        <dbReference type="EMBL" id="PTQ93982.1"/>
    </source>
</evidence>